<dbReference type="Ensembl" id="ENSMALT00000017995.1">
    <property type="protein sequence ID" value="ENSMALP00000017648.1"/>
    <property type="gene ID" value="ENSMALG00000012307.1"/>
</dbReference>
<keyword evidence="2" id="KW-1003">Cell membrane</keyword>
<evidence type="ECO:0000256" key="2">
    <source>
        <dbReference type="ARBA" id="ARBA00022475"/>
    </source>
</evidence>
<dbReference type="Gene3D" id="1.20.1070.10">
    <property type="entry name" value="Rhodopsin 7-helix transmembrane proteins"/>
    <property type="match status" value="1"/>
</dbReference>
<keyword evidence="3 7" id="KW-0812">Transmembrane</keyword>
<comment type="subcellular location">
    <subcellularLocation>
        <location evidence="1">Cell membrane</location>
        <topology evidence="1">Multi-pass membrane protein</topology>
    </subcellularLocation>
</comment>
<dbReference type="SUPFAM" id="SSF81321">
    <property type="entry name" value="Family A G protein-coupled receptor-like"/>
    <property type="match status" value="1"/>
</dbReference>
<evidence type="ECO:0000256" key="1">
    <source>
        <dbReference type="ARBA" id="ARBA00004651"/>
    </source>
</evidence>
<feature type="transmembrane region" description="Helical" evidence="7">
    <location>
        <begin position="81"/>
        <end position="105"/>
    </location>
</feature>
<evidence type="ECO:0000259" key="8">
    <source>
        <dbReference type="PROSITE" id="PS50262"/>
    </source>
</evidence>
<dbReference type="Pfam" id="PF00001">
    <property type="entry name" value="7tm_1"/>
    <property type="match status" value="1"/>
</dbReference>
<evidence type="ECO:0000313" key="9">
    <source>
        <dbReference type="Ensembl" id="ENSMALP00000017648.1"/>
    </source>
</evidence>
<dbReference type="CDD" id="cd00637">
    <property type="entry name" value="7tm_classA_rhodopsin-like"/>
    <property type="match status" value="1"/>
</dbReference>
<evidence type="ECO:0000256" key="5">
    <source>
        <dbReference type="ARBA" id="ARBA00023136"/>
    </source>
</evidence>
<feature type="transmembrane region" description="Helical" evidence="7">
    <location>
        <begin position="126"/>
        <end position="149"/>
    </location>
</feature>
<dbReference type="PROSITE" id="PS50262">
    <property type="entry name" value="G_PROTEIN_RECEP_F1_2"/>
    <property type="match status" value="1"/>
</dbReference>
<dbReference type="GO" id="GO:0032870">
    <property type="term" value="P:cellular response to hormone stimulus"/>
    <property type="evidence" value="ECO:0007669"/>
    <property type="project" value="TreeGrafter"/>
</dbReference>
<dbReference type="GO" id="GO:0005886">
    <property type="term" value="C:plasma membrane"/>
    <property type="evidence" value="ECO:0007669"/>
    <property type="project" value="UniProtKB-SubCell"/>
</dbReference>
<reference evidence="9" key="2">
    <citation type="submission" date="2025-09" db="UniProtKB">
        <authorList>
            <consortium name="Ensembl"/>
        </authorList>
    </citation>
    <scope>IDENTIFICATION</scope>
</reference>
<dbReference type="STRING" id="43700.ENSMALP00000017648"/>
<keyword evidence="4 7" id="KW-1133">Transmembrane helix</keyword>
<protein>
    <recommendedName>
        <fullName evidence="8">G-protein coupled receptors family 1 profile domain-containing protein</fullName>
    </recommendedName>
</protein>
<evidence type="ECO:0000256" key="4">
    <source>
        <dbReference type="ARBA" id="ARBA00022989"/>
    </source>
</evidence>
<reference evidence="9" key="1">
    <citation type="submission" date="2025-08" db="UniProtKB">
        <authorList>
            <consortium name="Ensembl"/>
        </authorList>
    </citation>
    <scope>IDENTIFICATION</scope>
</reference>
<organism evidence="9 10">
    <name type="scientific">Monopterus albus</name>
    <name type="common">Swamp eel</name>
    <dbReference type="NCBI Taxonomy" id="43700"/>
    <lineage>
        <taxon>Eukaryota</taxon>
        <taxon>Metazoa</taxon>
        <taxon>Chordata</taxon>
        <taxon>Craniata</taxon>
        <taxon>Vertebrata</taxon>
        <taxon>Euteleostomi</taxon>
        <taxon>Actinopterygii</taxon>
        <taxon>Neopterygii</taxon>
        <taxon>Teleostei</taxon>
        <taxon>Neoteleostei</taxon>
        <taxon>Acanthomorphata</taxon>
        <taxon>Anabantaria</taxon>
        <taxon>Synbranchiformes</taxon>
        <taxon>Synbranchidae</taxon>
        <taxon>Monopterus</taxon>
    </lineage>
</organism>
<evidence type="ECO:0000313" key="10">
    <source>
        <dbReference type="Proteomes" id="UP000261600"/>
    </source>
</evidence>
<feature type="domain" description="G-protein coupled receptors family 1 profile" evidence="8">
    <location>
        <begin position="22"/>
        <end position="167"/>
    </location>
</feature>
<proteinExistence type="predicted"/>
<feature type="transmembrane region" description="Helical" evidence="7">
    <location>
        <begin position="43"/>
        <end position="61"/>
    </location>
</feature>
<keyword evidence="5 7" id="KW-0472">Membrane</keyword>
<sequence>MPVELLIESSIRGLICLAGIMGNSWLALRSLACQKSGIRTNEVLFINLAVSNLISGYLVDLPDTMADFAGRWFLGKIYCSIFSFCANFSETSSIYTTFFICVFWHQKLVGSLKRGGASVQLDSLRLVSCLLAGSWMLALVFSIPCFFFVTVVGTNESQENCEVVFPT</sequence>
<dbReference type="GO" id="GO:0004930">
    <property type="term" value="F:G protein-coupled receptor activity"/>
    <property type="evidence" value="ECO:0007669"/>
    <property type="project" value="InterPro"/>
</dbReference>
<dbReference type="AlphaFoldDB" id="A0A3Q3JEF0"/>
<dbReference type="GO" id="GO:0042277">
    <property type="term" value="F:peptide binding"/>
    <property type="evidence" value="ECO:0007669"/>
    <property type="project" value="TreeGrafter"/>
</dbReference>
<dbReference type="PANTHER" id="PTHR24241">
    <property type="entry name" value="NEUROPEPTIDE RECEPTOR-RELATED G-PROTEIN COUPLED RECEPTOR"/>
    <property type="match status" value="1"/>
</dbReference>
<dbReference type="InterPro" id="IPR000276">
    <property type="entry name" value="GPCR_Rhodpsn"/>
</dbReference>
<dbReference type="PANTHER" id="PTHR24241:SF127">
    <property type="entry name" value="G-PROTEIN COUPLED RECEPTOR 22-RELATED"/>
    <property type="match status" value="1"/>
</dbReference>
<keyword evidence="10" id="KW-1185">Reference proteome</keyword>
<keyword evidence="6" id="KW-0675">Receptor</keyword>
<feature type="transmembrane region" description="Helical" evidence="7">
    <location>
        <begin position="12"/>
        <end position="31"/>
    </location>
</feature>
<evidence type="ECO:0000256" key="3">
    <source>
        <dbReference type="ARBA" id="ARBA00022692"/>
    </source>
</evidence>
<dbReference type="InterPro" id="IPR017452">
    <property type="entry name" value="GPCR_Rhodpsn_7TM"/>
</dbReference>
<evidence type="ECO:0000256" key="6">
    <source>
        <dbReference type="ARBA" id="ARBA00023170"/>
    </source>
</evidence>
<dbReference type="Proteomes" id="UP000261600">
    <property type="component" value="Unplaced"/>
</dbReference>
<name>A0A3Q3JEF0_MONAL</name>
<accession>A0A3Q3JEF0</accession>
<evidence type="ECO:0000256" key="7">
    <source>
        <dbReference type="SAM" id="Phobius"/>
    </source>
</evidence>